<dbReference type="EMBL" id="JAHHGZ010000004">
    <property type="protein sequence ID" value="MBW4666725.1"/>
    <property type="molecule type" value="Genomic_DNA"/>
</dbReference>
<name>A0A951QIX5_9CYAN</name>
<dbReference type="AlphaFoldDB" id="A0A951QIX5"/>
<feature type="coiled-coil region" evidence="1">
    <location>
        <begin position="4"/>
        <end position="54"/>
    </location>
</feature>
<evidence type="ECO:0000256" key="1">
    <source>
        <dbReference type="SAM" id="Coils"/>
    </source>
</evidence>
<evidence type="ECO:0000313" key="2">
    <source>
        <dbReference type="EMBL" id="MBW4666725.1"/>
    </source>
</evidence>
<comment type="caution">
    <text evidence="2">The sequence shown here is derived from an EMBL/GenBank/DDBJ whole genome shotgun (WGS) entry which is preliminary data.</text>
</comment>
<reference evidence="2" key="2">
    <citation type="journal article" date="2022" name="Microbiol. Resour. Announc.">
        <title>Metagenome Sequencing to Explore Phylogenomics of Terrestrial Cyanobacteria.</title>
        <authorList>
            <person name="Ward R.D."/>
            <person name="Stajich J.E."/>
            <person name="Johansen J.R."/>
            <person name="Huntemann M."/>
            <person name="Clum A."/>
            <person name="Foster B."/>
            <person name="Foster B."/>
            <person name="Roux S."/>
            <person name="Palaniappan K."/>
            <person name="Varghese N."/>
            <person name="Mukherjee S."/>
            <person name="Reddy T.B.K."/>
            <person name="Daum C."/>
            <person name="Copeland A."/>
            <person name="Chen I.A."/>
            <person name="Ivanova N.N."/>
            <person name="Kyrpides N.C."/>
            <person name="Shapiro N."/>
            <person name="Eloe-Fadrosh E.A."/>
            <person name="Pietrasiak N."/>
        </authorList>
    </citation>
    <scope>NUCLEOTIDE SEQUENCE</scope>
    <source>
        <strain evidence="2">GSE-NOS-MK-12-04C</strain>
    </source>
</reference>
<accession>A0A951QIX5</accession>
<sequence>MNHREELLKLIELLDEKIFDLEKSKIREANPLVLFQLRKAIEEAETERQVLNWETTIFMKLPAINPFCEGELNDWLDIVEMEFDELPFTDDFKVLARWIWD</sequence>
<reference evidence="2" key="1">
    <citation type="submission" date="2021-05" db="EMBL/GenBank/DDBJ databases">
        <authorList>
            <person name="Pietrasiak N."/>
            <person name="Ward R."/>
            <person name="Stajich J.E."/>
            <person name="Kurbessoian T."/>
        </authorList>
    </citation>
    <scope>NUCLEOTIDE SEQUENCE</scope>
    <source>
        <strain evidence="2">GSE-NOS-MK-12-04C</strain>
    </source>
</reference>
<keyword evidence="1" id="KW-0175">Coiled coil</keyword>
<gene>
    <name evidence="2" type="ORF">KME60_04595</name>
</gene>
<organism evidence="2 3">
    <name type="scientific">Cyanomargarita calcarea GSE-NOS-MK-12-04C</name>
    <dbReference type="NCBI Taxonomy" id="2839659"/>
    <lineage>
        <taxon>Bacteria</taxon>
        <taxon>Bacillati</taxon>
        <taxon>Cyanobacteriota</taxon>
        <taxon>Cyanophyceae</taxon>
        <taxon>Nostocales</taxon>
        <taxon>Cyanomargaritaceae</taxon>
        <taxon>Cyanomargarita</taxon>
    </lineage>
</organism>
<protein>
    <submittedName>
        <fullName evidence="2">Uncharacterized protein</fullName>
    </submittedName>
</protein>
<proteinExistence type="predicted"/>
<dbReference type="Proteomes" id="UP000729701">
    <property type="component" value="Unassembled WGS sequence"/>
</dbReference>
<evidence type="ECO:0000313" key="3">
    <source>
        <dbReference type="Proteomes" id="UP000729701"/>
    </source>
</evidence>